<dbReference type="SUPFAM" id="SSF56176">
    <property type="entry name" value="FAD-binding/transporter-associated domain-like"/>
    <property type="match status" value="1"/>
</dbReference>
<dbReference type="AlphaFoldDB" id="A0A2U2MZS0"/>
<evidence type="ECO:0000256" key="3">
    <source>
        <dbReference type="ARBA" id="ARBA00022630"/>
    </source>
</evidence>
<dbReference type="RefSeq" id="WP_109679049.1">
    <property type="nucleotide sequence ID" value="NZ_CP086615.1"/>
</dbReference>
<proteinExistence type="inferred from homology"/>
<evidence type="ECO:0000256" key="1">
    <source>
        <dbReference type="ARBA" id="ARBA00001974"/>
    </source>
</evidence>
<keyword evidence="7" id="KW-1185">Reference proteome</keyword>
<dbReference type="InterPro" id="IPR016167">
    <property type="entry name" value="FAD-bd_PCMH_sub1"/>
</dbReference>
<organism evidence="6 7">
    <name type="scientific">Sediminicurvatus halobius</name>
    <dbReference type="NCBI Taxonomy" id="2182432"/>
    <lineage>
        <taxon>Bacteria</taxon>
        <taxon>Pseudomonadati</taxon>
        <taxon>Pseudomonadota</taxon>
        <taxon>Gammaproteobacteria</taxon>
        <taxon>Chromatiales</taxon>
        <taxon>Ectothiorhodospiraceae</taxon>
        <taxon>Sediminicurvatus</taxon>
    </lineage>
</organism>
<sequence length="480" mass="50424">MTAPALLDRLTRALGADAVLTAPDAIAPYLRERRGLYAGAAVAVARPGDTEGVATTVRLCAEHGAAVVPQGGNTGLCGGAVAEAGNVILSLERLDRIRRVDADDFTLTAEAGCTLAAVQQAAAEVDRLFPLGYAAEAECQIGGNLATNAGGMNVLRYGNARDLVLGLEVVLGDGRVWNGLRRLRKDNSGYDLRDLFIGAEGTLGIITAAVLKLFPAPRHRATALVALDDPQAAVALLGQLRGASADAVTTCELMGRTPLAMAIAHGEGCAEPFDEVHPWYLLVELTSSRVHDDLPGLLGTALNDPAAPVRRWRIAANAAEAAALWRLRNQIPPAQKGAGASIKNDISVPVSRVPVLIEQATAAVAELDPNVRVCAFGHVGDGNIHFNLSQPEGADPQAFLAQWETFTRRVHDVALELEGSFAAEHGIGLLKPGEVARLKDPVEQDLMRRLKAALDPDGRLNPGKVVPACRGPISRPARGA</sequence>
<dbReference type="InterPro" id="IPR016164">
    <property type="entry name" value="FAD-linked_Oxase-like_C"/>
</dbReference>
<name>A0A2U2MZS0_9GAMM</name>
<dbReference type="PANTHER" id="PTHR43716:SF2">
    <property type="entry name" value="BLL6224 PROTEIN"/>
    <property type="match status" value="1"/>
</dbReference>
<dbReference type="GO" id="GO:0022904">
    <property type="term" value="P:respiratory electron transport chain"/>
    <property type="evidence" value="ECO:0007669"/>
    <property type="project" value="TreeGrafter"/>
</dbReference>
<dbReference type="EMBL" id="QFFI01000018">
    <property type="protein sequence ID" value="PWG62491.1"/>
    <property type="molecule type" value="Genomic_DNA"/>
</dbReference>
<dbReference type="InterPro" id="IPR006094">
    <property type="entry name" value="Oxid_FAD_bind_N"/>
</dbReference>
<dbReference type="Gene3D" id="3.30.465.10">
    <property type="match status" value="1"/>
</dbReference>
<evidence type="ECO:0000259" key="5">
    <source>
        <dbReference type="PROSITE" id="PS51387"/>
    </source>
</evidence>
<dbReference type="SUPFAM" id="SSF55103">
    <property type="entry name" value="FAD-linked oxidases, C-terminal domain"/>
    <property type="match status" value="1"/>
</dbReference>
<protein>
    <submittedName>
        <fullName evidence="6">Hydroxyacid dehydrogenase</fullName>
    </submittedName>
</protein>
<accession>A0A2U2MZS0</accession>
<keyword evidence="4" id="KW-0274">FAD</keyword>
<comment type="similarity">
    <text evidence="2">Belongs to the FAD-binding oxidoreductase/transferase type 4 family.</text>
</comment>
<keyword evidence="3" id="KW-0285">Flavoprotein</keyword>
<dbReference type="Pfam" id="PF02913">
    <property type="entry name" value="FAD-oxidase_C"/>
    <property type="match status" value="1"/>
</dbReference>
<evidence type="ECO:0000256" key="4">
    <source>
        <dbReference type="ARBA" id="ARBA00022827"/>
    </source>
</evidence>
<dbReference type="Gene3D" id="3.30.70.2190">
    <property type="match status" value="1"/>
</dbReference>
<dbReference type="Proteomes" id="UP000245474">
    <property type="component" value="Unassembled WGS sequence"/>
</dbReference>
<evidence type="ECO:0000256" key="2">
    <source>
        <dbReference type="ARBA" id="ARBA00008000"/>
    </source>
</evidence>
<feature type="domain" description="FAD-binding PCMH-type" evidence="5">
    <location>
        <begin position="37"/>
        <end position="216"/>
    </location>
</feature>
<comment type="cofactor">
    <cofactor evidence="1">
        <name>FAD</name>
        <dbReference type="ChEBI" id="CHEBI:57692"/>
    </cofactor>
</comment>
<dbReference type="Gene3D" id="3.30.43.10">
    <property type="entry name" value="Uridine Diphospho-n-acetylenolpyruvylglucosamine Reductase, domain 2"/>
    <property type="match status" value="1"/>
</dbReference>
<dbReference type="Pfam" id="PF01565">
    <property type="entry name" value="FAD_binding_4"/>
    <property type="match status" value="1"/>
</dbReference>
<dbReference type="InterPro" id="IPR016171">
    <property type="entry name" value="Vanillyl_alc_oxidase_C-sub2"/>
</dbReference>
<evidence type="ECO:0000313" key="6">
    <source>
        <dbReference type="EMBL" id="PWG62491.1"/>
    </source>
</evidence>
<dbReference type="Gene3D" id="3.30.70.2740">
    <property type="match status" value="1"/>
</dbReference>
<dbReference type="FunFam" id="1.10.45.10:FF:000001">
    <property type="entry name" value="D-lactate dehydrogenase mitochondrial"/>
    <property type="match status" value="1"/>
</dbReference>
<dbReference type="PANTHER" id="PTHR43716">
    <property type="entry name" value="D-2-HYDROXYGLUTARATE DEHYDROGENASE, MITOCHONDRIAL"/>
    <property type="match status" value="1"/>
</dbReference>
<comment type="caution">
    <text evidence="6">The sequence shown here is derived from an EMBL/GenBank/DDBJ whole genome shotgun (WGS) entry which is preliminary data.</text>
</comment>
<dbReference type="InterPro" id="IPR004113">
    <property type="entry name" value="FAD-bd_oxidored_4_C"/>
</dbReference>
<dbReference type="Gene3D" id="1.10.45.10">
    <property type="entry name" value="Vanillyl-alcohol Oxidase, Chain A, domain 4"/>
    <property type="match status" value="1"/>
</dbReference>
<evidence type="ECO:0000313" key="7">
    <source>
        <dbReference type="Proteomes" id="UP000245474"/>
    </source>
</evidence>
<gene>
    <name evidence="6" type="ORF">DEM34_11955</name>
</gene>
<dbReference type="InterPro" id="IPR016169">
    <property type="entry name" value="FAD-bd_PCMH_sub2"/>
</dbReference>
<dbReference type="InterPro" id="IPR016166">
    <property type="entry name" value="FAD-bd_PCMH"/>
</dbReference>
<dbReference type="GO" id="GO:0071949">
    <property type="term" value="F:FAD binding"/>
    <property type="evidence" value="ECO:0007669"/>
    <property type="project" value="InterPro"/>
</dbReference>
<dbReference type="InterPro" id="IPR051264">
    <property type="entry name" value="FAD-oxidored/transferase_4"/>
</dbReference>
<dbReference type="InterPro" id="IPR036318">
    <property type="entry name" value="FAD-bd_PCMH-like_sf"/>
</dbReference>
<dbReference type="OrthoDB" id="9811557at2"/>
<dbReference type="GO" id="GO:0003824">
    <property type="term" value="F:catalytic activity"/>
    <property type="evidence" value="ECO:0007669"/>
    <property type="project" value="InterPro"/>
</dbReference>
<reference evidence="6 7" key="1">
    <citation type="submission" date="2018-05" db="EMBL/GenBank/DDBJ databases">
        <title>Spiribacter halobius sp. nov., a moderately halophilic bacterium isolated from marine solar saltern.</title>
        <authorList>
            <person name="Zheng W.-S."/>
            <person name="Lu D.-C."/>
            <person name="Du Z.-J."/>
        </authorList>
    </citation>
    <scope>NUCLEOTIDE SEQUENCE [LARGE SCALE GENOMIC DNA]</scope>
    <source>
        <strain evidence="6 7">E85</strain>
    </source>
</reference>
<dbReference type="PROSITE" id="PS51387">
    <property type="entry name" value="FAD_PCMH"/>
    <property type="match status" value="1"/>
</dbReference>